<dbReference type="Proteomes" id="UP000823611">
    <property type="component" value="Unassembled WGS sequence"/>
</dbReference>
<dbReference type="Pfam" id="PF00149">
    <property type="entry name" value="Metallophos"/>
    <property type="match status" value="1"/>
</dbReference>
<evidence type="ECO:0000259" key="3">
    <source>
        <dbReference type="Pfam" id="PF00149"/>
    </source>
</evidence>
<dbReference type="PANTHER" id="PTHR31302:SF31">
    <property type="entry name" value="PHOSPHODIESTERASE YAEI"/>
    <property type="match status" value="1"/>
</dbReference>
<feature type="domain" description="Calcineurin-like phosphoesterase" evidence="3">
    <location>
        <begin position="46"/>
        <end position="209"/>
    </location>
</feature>
<dbReference type="PANTHER" id="PTHR31302">
    <property type="entry name" value="TRANSMEMBRANE PROTEIN WITH METALLOPHOSPHOESTERASE DOMAIN-RELATED"/>
    <property type="match status" value="1"/>
</dbReference>
<dbReference type="GO" id="GO:0008758">
    <property type="term" value="F:UDP-2,3-diacylglucosamine hydrolase activity"/>
    <property type="evidence" value="ECO:0007669"/>
    <property type="project" value="TreeGrafter"/>
</dbReference>
<dbReference type="GO" id="GO:0016020">
    <property type="term" value="C:membrane"/>
    <property type="evidence" value="ECO:0007669"/>
    <property type="project" value="GOC"/>
</dbReference>
<dbReference type="InterPro" id="IPR004843">
    <property type="entry name" value="Calcineurin-like_PHP"/>
</dbReference>
<proteinExistence type="predicted"/>
<protein>
    <submittedName>
        <fullName evidence="4">Metallophosphoesterase</fullName>
    </submittedName>
</protein>
<reference evidence="4" key="2">
    <citation type="journal article" date="2021" name="PeerJ">
        <title>Extensive microbial diversity within the chicken gut microbiome revealed by metagenomics and culture.</title>
        <authorList>
            <person name="Gilroy R."/>
            <person name="Ravi A."/>
            <person name="Getino M."/>
            <person name="Pursley I."/>
            <person name="Horton D.L."/>
            <person name="Alikhan N.F."/>
            <person name="Baker D."/>
            <person name="Gharbi K."/>
            <person name="Hall N."/>
            <person name="Watson M."/>
            <person name="Adriaenssens E.M."/>
            <person name="Foster-Nyarko E."/>
            <person name="Jarju S."/>
            <person name="Secka A."/>
            <person name="Antonio M."/>
            <person name="Oren A."/>
            <person name="Chaudhuri R.R."/>
            <person name="La Ragione R."/>
            <person name="Hildebrand F."/>
            <person name="Pallen M.J."/>
        </authorList>
    </citation>
    <scope>NUCLEOTIDE SEQUENCE</scope>
    <source>
        <strain evidence="4">F6-4510</strain>
    </source>
</reference>
<dbReference type="GO" id="GO:0046872">
    <property type="term" value="F:metal ion binding"/>
    <property type="evidence" value="ECO:0007669"/>
    <property type="project" value="UniProtKB-KW"/>
</dbReference>
<dbReference type="SUPFAM" id="SSF56300">
    <property type="entry name" value="Metallo-dependent phosphatases"/>
    <property type="match status" value="1"/>
</dbReference>
<dbReference type="Gene3D" id="3.60.21.10">
    <property type="match status" value="1"/>
</dbReference>
<accession>A0A9D9H2R4</accession>
<keyword evidence="2" id="KW-0378">Hydrolase</keyword>
<evidence type="ECO:0000256" key="1">
    <source>
        <dbReference type="ARBA" id="ARBA00022723"/>
    </source>
</evidence>
<dbReference type="GO" id="GO:0009245">
    <property type="term" value="P:lipid A biosynthetic process"/>
    <property type="evidence" value="ECO:0007669"/>
    <property type="project" value="TreeGrafter"/>
</dbReference>
<evidence type="ECO:0000313" key="4">
    <source>
        <dbReference type="EMBL" id="MBO8434301.1"/>
    </source>
</evidence>
<dbReference type="CDD" id="cd07385">
    <property type="entry name" value="MPP_YkuE_C"/>
    <property type="match status" value="1"/>
</dbReference>
<dbReference type="InterPro" id="IPR029052">
    <property type="entry name" value="Metallo-depent_PP-like"/>
</dbReference>
<sequence>MNRNIFKFLACSICVASAFLYWQDNHIVITEYKYENEKVPKNFEGFRIVQVSDLQNKKFYKNQSSLIKKVKKANPDIIVITGDIIDANRTNLENAFMFIDKAKSIAPIYYASGNHENHSDKYDEIIEGLSLRGVHILENKYEHIERNGEKIAILGLRDIRTSLDFQNALYDMVNENDDYLKILLSHRPELYYMYDDSGVDLSFTGHAHGGQIRLPFTDGLFAPNQGFLPKYTSGIRHFENSSMVISRGLGNSIFPFRIFNRPEITVTTLYSK</sequence>
<dbReference type="InterPro" id="IPR051158">
    <property type="entry name" value="Metallophosphoesterase_sf"/>
</dbReference>
<comment type="caution">
    <text evidence="4">The sequence shown here is derived from an EMBL/GenBank/DDBJ whole genome shotgun (WGS) entry which is preliminary data.</text>
</comment>
<evidence type="ECO:0000256" key="2">
    <source>
        <dbReference type="ARBA" id="ARBA00022801"/>
    </source>
</evidence>
<name>A0A9D9H2R4_9FIRM</name>
<gene>
    <name evidence="4" type="ORF">IAC55_03140</name>
</gene>
<organism evidence="4 5">
    <name type="scientific">Candidatus Fimicola merdigallinarum</name>
    <dbReference type="NCBI Taxonomy" id="2840819"/>
    <lineage>
        <taxon>Bacteria</taxon>
        <taxon>Bacillati</taxon>
        <taxon>Bacillota</taxon>
        <taxon>Clostridia</taxon>
        <taxon>Lachnospirales</taxon>
        <taxon>Lachnospiraceae</taxon>
        <taxon>Lachnospiraceae incertae sedis</taxon>
        <taxon>Candidatus Fimicola</taxon>
    </lineage>
</organism>
<dbReference type="AlphaFoldDB" id="A0A9D9H2R4"/>
<dbReference type="EMBL" id="JADIMX010000060">
    <property type="protein sequence ID" value="MBO8434301.1"/>
    <property type="molecule type" value="Genomic_DNA"/>
</dbReference>
<evidence type="ECO:0000313" key="5">
    <source>
        <dbReference type="Proteomes" id="UP000823611"/>
    </source>
</evidence>
<keyword evidence="1" id="KW-0479">Metal-binding</keyword>
<reference evidence="4" key="1">
    <citation type="submission" date="2020-10" db="EMBL/GenBank/DDBJ databases">
        <authorList>
            <person name="Gilroy R."/>
        </authorList>
    </citation>
    <scope>NUCLEOTIDE SEQUENCE</scope>
    <source>
        <strain evidence="4">F6-4510</strain>
    </source>
</reference>